<dbReference type="PRINTS" id="PR00377">
    <property type="entry name" value="IMPHPHTASES"/>
</dbReference>
<evidence type="ECO:0000256" key="7">
    <source>
        <dbReference type="RuleBase" id="RU364068"/>
    </source>
</evidence>
<dbReference type="SUPFAM" id="SSF56655">
    <property type="entry name" value="Carbohydrate phosphatase"/>
    <property type="match status" value="1"/>
</dbReference>
<dbReference type="RefSeq" id="WP_298382760.1">
    <property type="nucleotide sequence ID" value="NZ_JBFSHR010000001.1"/>
</dbReference>
<evidence type="ECO:0000256" key="3">
    <source>
        <dbReference type="ARBA" id="ARBA00009759"/>
    </source>
</evidence>
<dbReference type="Gene3D" id="3.40.190.80">
    <property type="match status" value="1"/>
</dbReference>
<evidence type="ECO:0000256" key="4">
    <source>
        <dbReference type="ARBA" id="ARBA00022723"/>
    </source>
</evidence>
<sequence length="269" mass="28851">MNHELLPVALEALEAARQALPRQSRRVIDTKSSATDPVTAADRALEQAIRATIATHRPTDIFVGEEYGTTGEPSATRWIVDPIDGTVNYSYSIPSYAISIAAEVDGSIDVGLVYDVGHGELFKAVRGQGATCNDVPIRVSQETDLAKALIATGFGYLPQNRRLQARVLGEMIDEIRDIRRFGAAAIDICWTAAGRVDGYFETGLKVWDWAAASLIASEAGATVTTDLPGIGDDPLTVVAGEGLFTTLRSRVSDLYQTLTSEPANDKAGR</sequence>
<dbReference type="InterPro" id="IPR033942">
    <property type="entry name" value="IMPase"/>
</dbReference>
<reference evidence="8 9" key="1">
    <citation type="submission" date="2024-07" db="EMBL/GenBank/DDBJ databases">
        <title>Draft Genome Sequence of Ferrimicrobium acidiphilum Strain YE2023, Isolated from a Pulp of Bioleach Reactor.</title>
        <authorList>
            <person name="Elkina Y.A."/>
            <person name="Bulaeva A.G."/>
            <person name="Beletsky A.V."/>
            <person name="Mardanov A.V."/>
        </authorList>
    </citation>
    <scope>NUCLEOTIDE SEQUENCE [LARGE SCALE GENOMIC DNA]</scope>
    <source>
        <strain evidence="8 9">YE2023</strain>
    </source>
</reference>
<accession>A0ABV3XYE5</accession>
<organism evidence="8 9">
    <name type="scientific">Ferrimicrobium acidiphilum</name>
    <dbReference type="NCBI Taxonomy" id="121039"/>
    <lineage>
        <taxon>Bacteria</taxon>
        <taxon>Bacillati</taxon>
        <taxon>Actinomycetota</taxon>
        <taxon>Acidimicrobiia</taxon>
        <taxon>Acidimicrobiales</taxon>
        <taxon>Acidimicrobiaceae</taxon>
        <taxon>Ferrimicrobium</taxon>
    </lineage>
</organism>
<proteinExistence type="inferred from homology"/>
<gene>
    <name evidence="8" type="ORF">AB6A68_00520</name>
</gene>
<dbReference type="InterPro" id="IPR000760">
    <property type="entry name" value="Inositol_monophosphatase-like"/>
</dbReference>
<dbReference type="EC" id="3.1.3.25" evidence="7"/>
<dbReference type="GO" id="GO:0016787">
    <property type="term" value="F:hydrolase activity"/>
    <property type="evidence" value="ECO:0007669"/>
    <property type="project" value="UniProtKB-KW"/>
</dbReference>
<keyword evidence="4 7" id="KW-0479">Metal-binding</keyword>
<evidence type="ECO:0000313" key="8">
    <source>
        <dbReference type="EMBL" id="MEX6428329.1"/>
    </source>
</evidence>
<dbReference type="InterPro" id="IPR020583">
    <property type="entry name" value="Inositol_monoP_metal-BS"/>
</dbReference>
<evidence type="ECO:0000256" key="2">
    <source>
        <dbReference type="ARBA" id="ARBA00001946"/>
    </source>
</evidence>
<keyword evidence="9" id="KW-1185">Reference proteome</keyword>
<dbReference type="PROSITE" id="PS00629">
    <property type="entry name" value="IMP_1"/>
    <property type="match status" value="1"/>
</dbReference>
<dbReference type="Proteomes" id="UP001560267">
    <property type="component" value="Unassembled WGS sequence"/>
</dbReference>
<dbReference type="Pfam" id="PF00459">
    <property type="entry name" value="Inositol_P"/>
    <property type="match status" value="1"/>
</dbReference>
<dbReference type="PANTHER" id="PTHR20854:SF4">
    <property type="entry name" value="INOSITOL-1-MONOPHOSPHATASE-RELATED"/>
    <property type="match status" value="1"/>
</dbReference>
<comment type="similarity">
    <text evidence="3 7">Belongs to the inositol monophosphatase superfamily.</text>
</comment>
<dbReference type="PRINTS" id="PR01959">
    <property type="entry name" value="SBIMPHPHTASE"/>
</dbReference>
<keyword evidence="5 7" id="KW-0378">Hydrolase</keyword>
<evidence type="ECO:0000256" key="5">
    <source>
        <dbReference type="ARBA" id="ARBA00022801"/>
    </source>
</evidence>
<dbReference type="InterPro" id="IPR022337">
    <property type="entry name" value="Inositol_monophosphatase_SuhB"/>
</dbReference>
<keyword evidence="6 7" id="KW-0460">Magnesium</keyword>
<dbReference type="InterPro" id="IPR020550">
    <property type="entry name" value="Inositol_monophosphatase_CS"/>
</dbReference>
<dbReference type="PANTHER" id="PTHR20854">
    <property type="entry name" value="INOSITOL MONOPHOSPHATASE"/>
    <property type="match status" value="1"/>
</dbReference>
<comment type="caution">
    <text evidence="8">The sequence shown here is derived from an EMBL/GenBank/DDBJ whole genome shotgun (WGS) entry which is preliminary data.</text>
</comment>
<evidence type="ECO:0000313" key="9">
    <source>
        <dbReference type="Proteomes" id="UP001560267"/>
    </source>
</evidence>
<dbReference type="PROSITE" id="PS00630">
    <property type="entry name" value="IMP_2"/>
    <property type="match status" value="1"/>
</dbReference>
<protein>
    <recommendedName>
        <fullName evidence="7">Inositol-1-monophosphatase</fullName>
        <ecNumber evidence="7">3.1.3.25</ecNumber>
    </recommendedName>
</protein>
<comment type="catalytic activity">
    <reaction evidence="1 7">
        <text>a myo-inositol phosphate + H2O = myo-inositol + phosphate</text>
        <dbReference type="Rhea" id="RHEA:24056"/>
        <dbReference type="ChEBI" id="CHEBI:15377"/>
        <dbReference type="ChEBI" id="CHEBI:17268"/>
        <dbReference type="ChEBI" id="CHEBI:43474"/>
        <dbReference type="ChEBI" id="CHEBI:84139"/>
        <dbReference type="EC" id="3.1.3.25"/>
    </reaction>
</comment>
<dbReference type="Gene3D" id="3.30.540.10">
    <property type="entry name" value="Fructose-1,6-Bisphosphatase, subunit A, domain 1"/>
    <property type="match status" value="1"/>
</dbReference>
<comment type="cofactor">
    <cofactor evidence="2 7">
        <name>Mg(2+)</name>
        <dbReference type="ChEBI" id="CHEBI:18420"/>
    </cofactor>
</comment>
<dbReference type="CDD" id="cd01639">
    <property type="entry name" value="IMPase"/>
    <property type="match status" value="1"/>
</dbReference>
<evidence type="ECO:0000256" key="1">
    <source>
        <dbReference type="ARBA" id="ARBA00001033"/>
    </source>
</evidence>
<name>A0ABV3XYE5_9ACTN</name>
<evidence type="ECO:0000256" key="6">
    <source>
        <dbReference type="ARBA" id="ARBA00022842"/>
    </source>
</evidence>
<dbReference type="EMBL" id="JBFSHR010000001">
    <property type="protein sequence ID" value="MEX6428329.1"/>
    <property type="molecule type" value="Genomic_DNA"/>
</dbReference>